<dbReference type="GO" id="GO:0003677">
    <property type="term" value="F:DNA binding"/>
    <property type="evidence" value="ECO:0007669"/>
    <property type="project" value="InterPro"/>
</dbReference>
<keyword evidence="3" id="KW-1185">Reference proteome</keyword>
<dbReference type="InterPro" id="IPR040799">
    <property type="entry name" value="ComR_TPR"/>
</dbReference>
<reference evidence="2 3" key="1">
    <citation type="journal article" date="2016" name="Int. J. Syst. Evol. Microbiol.">
        <title>Streptococcuspantholopis sp. nov., isolated from faeces of the Tibetan antelope (Pantholops hodgsonii).</title>
        <authorList>
            <person name="Bai X."/>
            <person name="Xiong Y."/>
            <person name="Lu S."/>
            <person name="Jin D."/>
            <person name="Lai X."/>
            <person name="Yang J."/>
            <person name="Niu L."/>
            <person name="Hu S."/>
            <person name="Meng X."/>
            <person name="Pu J."/>
            <person name="Ye C."/>
            <person name="Xu J."/>
        </authorList>
    </citation>
    <scope>NUCLEOTIDE SEQUENCE [LARGE SCALE GENOMIC DNA]</scope>
    <source>
        <strain evidence="2 3">TA 26</strain>
    </source>
</reference>
<evidence type="ECO:0000313" key="2">
    <source>
        <dbReference type="EMBL" id="AND80292.1"/>
    </source>
</evidence>
<dbReference type="InterPro" id="IPR001387">
    <property type="entry name" value="Cro/C1-type_HTH"/>
</dbReference>
<name>A0A172QA32_9STRE</name>
<dbReference type="InterPro" id="IPR010982">
    <property type="entry name" value="Lambda_DNA-bd_dom_sf"/>
</dbReference>
<protein>
    <recommendedName>
        <fullName evidence="1">HTH cro/C1-type domain-containing protein</fullName>
    </recommendedName>
</protein>
<dbReference type="OrthoDB" id="2233180at2"/>
<dbReference type="Pfam" id="PF18710">
    <property type="entry name" value="ComR_TPR"/>
    <property type="match status" value="1"/>
</dbReference>
<organism evidence="2 3">
    <name type="scientific">Streptococcus pantholopis</name>
    <dbReference type="NCBI Taxonomy" id="1811193"/>
    <lineage>
        <taxon>Bacteria</taxon>
        <taxon>Bacillati</taxon>
        <taxon>Bacillota</taxon>
        <taxon>Bacilli</taxon>
        <taxon>Lactobacillales</taxon>
        <taxon>Streptococcaceae</taxon>
        <taxon>Streptococcus</taxon>
    </lineage>
</organism>
<dbReference type="RefSeq" id="WP_067064778.1">
    <property type="nucleotide sequence ID" value="NZ_CP014699.1"/>
</dbReference>
<dbReference type="CDD" id="cd00093">
    <property type="entry name" value="HTH_XRE"/>
    <property type="match status" value="1"/>
</dbReference>
<gene>
    <name evidence="2" type="ORF">A0O21_10030</name>
</gene>
<accession>A0A172QA32</accession>
<dbReference type="Pfam" id="PF01381">
    <property type="entry name" value="HTH_3"/>
    <property type="match status" value="1"/>
</dbReference>
<dbReference type="SMART" id="SM00530">
    <property type="entry name" value="HTH_XRE"/>
    <property type="match status" value="1"/>
</dbReference>
<dbReference type="PROSITE" id="PS50943">
    <property type="entry name" value="HTH_CROC1"/>
    <property type="match status" value="1"/>
</dbReference>
<dbReference type="SUPFAM" id="SSF47413">
    <property type="entry name" value="lambda repressor-like DNA-binding domains"/>
    <property type="match status" value="1"/>
</dbReference>
<feature type="domain" description="HTH cro/C1-type" evidence="1">
    <location>
        <begin position="8"/>
        <end position="63"/>
    </location>
</feature>
<dbReference type="AlphaFoldDB" id="A0A172QA32"/>
<dbReference type="EMBL" id="CP014699">
    <property type="protein sequence ID" value="AND80292.1"/>
    <property type="molecule type" value="Genomic_DNA"/>
</dbReference>
<dbReference type="Gene3D" id="1.10.260.40">
    <property type="entry name" value="lambda repressor-like DNA-binding domains"/>
    <property type="match status" value="1"/>
</dbReference>
<reference evidence="3" key="2">
    <citation type="submission" date="2016-03" db="EMBL/GenBank/DDBJ databases">
        <title>Streptococcus antelopensis sp. nov., isolated from the feces of the Tibetan antelope (Pantholops hodgsonii) in Hoh Xil National Nature Reserve, Qinghai, China.</title>
        <authorList>
            <person name="Bai X."/>
        </authorList>
    </citation>
    <scope>NUCLEOTIDE SEQUENCE [LARGE SCALE GENOMIC DNA]</scope>
    <source>
        <strain evidence="3">TA 26</strain>
    </source>
</reference>
<evidence type="ECO:0000313" key="3">
    <source>
        <dbReference type="Proteomes" id="UP000077317"/>
    </source>
</evidence>
<sequence>MKKFGGKIKYLRSIKKLTREELCGDETELSVRQLARIESGESAPTLNKIRYIAKRLGVTVGELTDGEGLDLPARYEELKYLIMRTPIYADTNRVELVETYFDEVYEQYYDNLPEEEQLAIDILQSSLDVQITDNIEFGSILLQDYFEQVKAKRIYSINDLLIVGLYFYQISSESIYSDDISSETLDMLAGRLILQTHYIVPSYLFLLRDVLLQCGGMLLLTHSYQHLPAIVQELNTIINKTQDYQKKPLVDMLEWKYYLYVKQNFSRAQQKYQQAVQFSAMIDDAVLKENLEKEWQKDTLQLRT</sequence>
<evidence type="ECO:0000259" key="1">
    <source>
        <dbReference type="PROSITE" id="PS50943"/>
    </source>
</evidence>
<dbReference type="Proteomes" id="UP000077317">
    <property type="component" value="Chromosome"/>
</dbReference>
<proteinExistence type="predicted"/>
<dbReference type="KEGG" id="spat:A0O21_10030"/>